<protein>
    <submittedName>
        <fullName evidence="3">Retrovirus-related Pol polyprotein from transposon TNT 1-94</fullName>
    </submittedName>
</protein>
<name>A0A438HF21_VITVI</name>
<dbReference type="InterPro" id="IPR036397">
    <property type="entry name" value="RNaseH_sf"/>
</dbReference>
<dbReference type="EMBL" id="QGNW01000233">
    <property type="protein sequence ID" value="RVW83056.1"/>
    <property type="molecule type" value="Genomic_DNA"/>
</dbReference>
<accession>A0A438HF21</accession>
<evidence type="ECO:0000313" key="3">
    <source>
        <dbReference type="EMBL" id="RVW83056.1"/>
    </source>
</evidence>
<feature type="domain" description="Reverse transcriptase Ty1/copia-type" evidence="1">
    <location>
        <begin position="541"/>
        <end position="670"/>
    </location>
</feature>
<evidence type="ECO:0000259" key="2">
    <source>
        <dbReference type="Pfam" id="PF13976"/>
    </source>
</evidence>
<dbReference type="InterPro" id="IPR025724">
    <property type="entry name" value="GAG-pre-integrase_dom"/>
</dbReference>
<feature type="domain" description="GAG-pre-integrase" evidence="2">
    <location>
        <begin position="219"/>
        <end position="280"/>
    </location>
</feature>
<dbReference type="InterPro" id="IPR013103">
    <property type="entry name" value="RVT_2"/>
</dbReference>
<dbReference type="Pfam" id="PF07727">
    <property type="entry name" value="RVT_2"/>
    <property type="match status" value="1"/>
</dbReference>
<dbReference type="Gene3D" id="3.30.420.10">
    <property type="entry name" value="Ribonuclease H-like superfamily/Ribonuclease H"/>
    <property type="match status" value="1"/>
</dbReference>
<dbReference type="PANTHER" id="PTHR11439:SF467">
    <property type="entry name" value="INTEGRASE CATALYTIC DOMAIN-CONTAINING PROTEIN"/>
    <property type="match status" value="1"/>
</dbReference>
<dbReference type="Pfam" id="PF14223">
    <property type="entry name" value="Retrotran_gag_2"/>
    <property type="match status" value="1"/>
</dbReference>
<dbReference type="InterPro" id="IPR012337">
    <property type="entry name" value="RNaseH-like_sf"/>
</dbReference>
<proteinExistence type="predicted"/>
<gene>
    <name evidence="3" type="primary">POLX_1375</name>
    <name evidence="3" type="ORF">CK203_042511</name>
</gene>
<sequence>MVMKYTMDKSIKECVPKTERAKDFLEYVKANYTKIDKAEMTTHLKLLTTTVYDGVSGVRDHIIKLKHYFNKANEMKVELGENFLKWLILESLPVSFDAVKLTYNALKEEWTLEELMSIVVQHEVSLKKNETHSLALVTDQVRTSNAFASSNATKSEKFKGKCNFFHKIGHKQANCFKFKNWLEKKKKDTGATIHVTNSLQEMTNKRSLNLHHGSLCDSSSVNSIVGCKRAKMNLSSSMLWHKRLGHISRQRLEKLVKDGVLSNLDFSDFETCVVCLKGKMIAKTRNEKIDRCGSTLDLIHIDICGPLTPTALGGYKYFITFIDDFSRFGYVEVIHEKSDSLNVFKAFKIYNARHSSIEWGCRKEESHIVRYGEERNPAFTISMFGNVRLRLGPITHSQRNLILKPLVVSLLAIALDQGLPDFIVHLIPPSSLSQTGLYILRMKLMLIQILCLPTTNQGEHGDQVEFGLLVDDIVVNKVPLRRSQRVRRLAISDDYMVYLQEHEYDGYDAFDLVTYQEAIHCPQFTSWKEAMDDEMNSMYMNGVWDLVELPHGCKPDGCKWVFKTKRDSSGKIERYKARLMVKGYSQREGIDFKETFSHVSTKDSFRVIMAIVAHFDLELHQMDVKTAFLNGDLNEEVYLEQPTGFAEVGKEDLVCKLNKSIYGLKQASRANRVLKLSQRAYIEKILKRFNIHNCKSTKAPIVKGDKFSKAQCPQNDDEREEMRTIPYSSVVGSLMYAQCTSLLDVVGFCDANFAGCIDDKKSTTGYIFMMAGGDVSWKSVKQTLTASSTMEAEYVACYEACCHVMWMRNFISALGVVDSISRPLKLFCDNSAAVAFSKNTRNISRSKHIDVKFYFVKEKVAESLIDIEHMSTKSMLADPLTKGLPIIAFQEHVSQMGLLEA</sequence>
<dbReference type="SUPFAM" id="SSF53098">
    <property type="entry name" value="Ribonuclease H-like"/>
    <property type="match status" value="1"/>
</dbReference>
<dbReference type="GO" id="GO:0003676">
    <property type="term" value="F:nucleic acid binding"/>
    <property type="evidence" value="ECO:0007669"/>
    <property type="project" value="InterPro"/>
</dbReference>
<reference evidence="3 4" key="1">
    <citation type="journal article" date="2018" name="PLoS Genet.">
        <title>Population sequencing reveals clonal diversity and ancestral inbreeding in the grapevine cultivar Chardonnay.</title>
        <authorList>
            <person name="Roach M.J."/>
            <person name="Johnson D.L."/>
            <person name="Bohlmann J."/>
            <person name="van Vuuren H.J."/>
            <person name="Jones S.J."/>
            <person name="Pretorius I.S."/>
            <person name="Schmidt S.A."/>
            <person name="Borneman A.R."/>
        </authorList>
    </citation>
    <scope>NUCLEOTIDE SEQUENCE [LARGE SCALE GENOMIC DNA]</scope>
    <source>
        <strain evidence="4">cv. Chardonnay</strain>
        <tissue evidence="3">Leaf</tissue>
    </source>
</reference>
<comment type="caution">
    <text evidence="3">The sequence shown here is derived from an EMBL/GenBank/DDBJ whole genome shotgun (WGS) entry which is preliminary data.</text>
</comment>
<evidence type="ECO:0000313" key="4">
    <source>
        <dbReference type="Proteomes" id="UP000288805"/>
    </source>
</evidence>
<organism evidence="3 4">
    <name type="scientific">Vitis vinifera</name>
    <name type="common">Grape</name>
    <dbReference type="NCBI Taxonomy" id="29760"/>
    <lineage>
        <taxon>Eukaryota</taxon>
        <taxon>Viridiplantae</taxon>
        <taxon>Streptophyta</taxon>
        <taxon>Embryophyta</taxon>
        <taxon>Tracheophyta</taxon>
        <taxon>Spermatophyta</taxon>
        <taxon>Magnoliopsida</taxon>
        <taxon>eudicotyledons</taxon>
        <taxon>Gunneridae</taxon>
        <taxon>Pentapetalae</taxon>
        <taxon>rosids</taxon>
        <taxon>Vitales</taxon>
        <taxon>Vitaceae</taxon>
        <taxon>Viteae</taxon>
        <taxon>Vitis</taxon>
    </lineage>
</organism>
<dbReference type="AlphaFoldDB" id="A0A438HF21"/>
<dbReference type="PANTHER" id="PTHR11439">
    <property type="entry name" value="GAG-POL-RELATED RETROTRANSPOSON"/>
    <property type="match status" value="1"/>
</dbReference>
<dbReference type="CDD" id="cd09272">
    <property type="entry name" value="RNase_HI_RT_Ty1"/>
    <property type="match status" value="1"/>
</dbReference>
<dbReference type="Pfam" id="PF13976">
    <property type="entry name" value="gag_pre-integrs"/>
    <property type="match status" value="1"/>
</dbReference>
<dbReference type="Proteomes" id="UP000288805">
    <property type="component" value="Unassembled WGS sequence"/>
</dbReference>
<evidence type="ECO:0000259" key="1">
    <source>
        <dbReference type="Pfam" id="PF07727"/>
    </source>
</evidence>